<name>A0A1T2ZK38_PSEFL</name>
<dbReference type="CDD" id="cd19139">
    <property type="entry name" value="AKR_AKR3F2"/>
    <property type="match status" value="1"/>
</dbReference>
<reference evidence="6 7" key="1">
    <citation type="submission" date="2018-06" db="EMBL/GenBank/DDBJ databases">
        <authorList>
            <consortium name="Pathogen Informatics"/>
            <person name="Doyle S."/>
        </authorList>
    </citation>
    <scope>NUCLEOTIDE SEQUENCE [LARGE SCALE GENOMIC DNA]</scope>
    <source>
        <strain evidence="6 7">NCTC10038</strain>
    </source>
</reference>
<dbReference type="PROSITE" id="PS00062">
    <property type="entry name" value="ALDOKETO_REDUCTASE_2"/>
    <property type="match status" value="1"/>
</dbReference>
<dbReference type="PANTHER" id="PTHR43827:SF3">
    <property type="entry name" value="NADP-DEPENDENT OXIDOREDUCTASE DOMAIN-CONTAINING PROTEIN"/>
    <property type="match status" value="1"/>
</dbReference>
<feature type="domain" description="NADP-dependent oxidoreductase" evidence="5">
    <location>
        <begin position="12"/>
        <end position="255"/>
    </location>
</feature>
<dbReference type="Gene3D" id="3.20.20.100">
    <property type="entry name" value="NADP-dependent oxidoreductase domain"/>
    <property type="match status" value="1"/>
</dbReference>
<gene>
    <name evidence="6" type="primary">dkgB</name>
    <name evidence="6" type="ORF">NCTC10038_02297</name>
</gene>
<comment type="catalytic activity">
    <reaction evidence="4">
        <text>hydroxyacetone + NADP(+) = methylglyoxal + NADPH + H(+)</text>
        <dbReference type="Rhea" id="RHEA:27986"/>
        <dbReference type="ChEBI" id="CHEBI:15378"/>
        <dbReference type="ChEBI" id="CHEBI:17158"/>
        <dbReference type="ChEBI" id="CHEBI:27957"/>
        <dbReference type="ChEBI" id="CHEBI:57783"/>
        <dbReference type="ChEBI" id="CHEBI:58349"/>
    </reaction>
</comment>
<dbReference type="GO" id="GO:0050580">
    <property type="term" value="F:2,5-didehydrogluconate reductase activity"/>
    <property type="evidence" value="ECO:0007669"/>
    <property type="project" value="UniProtKB-EC"/>
</dbReference>
<dbReference type="RefSeq" id="WP_053255484.1">
    <property type="nucleotide sequence ID" value="NZ_CBCRXZ010000016.1"/>
</dbReference>
<dbReference type="FunFam" id="3.20.20.100:FF:000002">
    <property type="entry name" value="2,5-diketo-D-gluconic acid reductase A"/>
    <property type="match status" value="1"/>
</dbReference>
<dbReference type="EC" id="1.1.1.274" evidence="6"/>
<accession>A0A1T2ZK38</accession>
<dbReference type="InterPro" id="IPR018170">
    <property type="entry name" value="Aldo/ket_reductase_CS"/>
</dbReference>
<keyword evidence="3 6" id="KW-0560">Oxidoreductase</keyword>
<comment type="similarity">
    <text evidence="1">Belongs to the aldo/keto reductase family.</text>
</comment>
<dbReference type="EMBL" id="LS483372">
    <property type="protein sequence ID" value="SQF90880.1"/>
    <property type="molecule type" value="Genomic_DNA"/>
</dbReference>
<proteinExistence type="inferred from homology"/>
<dbReference type="PANTHER" id="PTHR43827">
    <property type="entry name" value="2,5-DIKETO-D-GLUCONIC ACID REDUCTASE"/>
    <property type="match status" value="1"/>
</dbReference>
<dbReference type="AlphaFoldDB" id="A0A1T2ZK38"/>
<dbReference type="InterPro" id="IPR023210">
    <property type="entry name" value="NADP_OxRdtase_dom"/>
</dbReference>
<dbReference type="PRINTS" id="PR00069">
    <property type="entry name" value="ALDKETRDTASE"/>
</dbReference>
<dbReference type="GO" id="GO:1990002">
    <property type="term" value="F:methylglyoxal reductase (NADPH) (acetol producing) activity"/>
    <property type="evidence" value="ECO:0007669"/>
    <property type="project" value="TreeGrafter"/>
</dbReference>
<evidence type="ECO:0000313" key="6">
    <source>
        <dbReference type="EMBL" id="SQF90880.1"/>
    </source>
</evidence>
<protein>
    <submittedName>
        <fullName evidence="6">2,5-diketo-D-gluconate reductase B</fullName>
        <ecNumber evidence="6">1.1.1.274</ecNumber>
    </submittedName>
</protein>
<dbReference type="NCBIfam" id="NF008377">
    <property type="entry name" value="PRK11172.1"/>
    <property type="match status" value="1"/>
</dbReference>
<dbReference type="InterPro" id="IPR036812">
    <property type="entry name" value="NAD(P)_OxRdtase_dom_sf"/>
</dbReference>
<dbReference type="PROSITE" id="PS00798">
    <property type="entry name" value="ALDOKETO_REDUCTASE_1"/>
    <property type="match status" value="1"/>
</dbReference>
<dbReference type="InterPro" id="IPR020471">
    <property type="entry name" value="AKR"/>
</dbReference>
<sequence length="272" mass="29802">MSIPTHNVPAFGLGTFRLQGQVVIDSVRTGLELGYRAIDTAQIYENEADVGHAIAASGVPRDELFITSKIWVSHFADGLLIPSLRESLSKLKTDYLDLTLIHWPSPEEQIPVAEFMGQLLEAKRLGLTRQIGVSNFTIDLMKQAIAAVGAENIATNQIELHPYLQNQQVVDFATAQGIQITSYMTLAYGEVLKDPVLQHIAERHQATPAQVTLAWAMQLGYAVIPSSTKRANLESNLKALQLTLSAADMAQIAGLERGHRLTSPKGIAPRWD</sequence>
<dbReference type="SUPFAM" id="SSF51430">
    <property type="entry name" value="NAD(P)-linked oxidoreductase"/>
    <property type="match status" value="1"/>
</dbReference>
<dbReference type="GO" id="GO:0051596">
    <property type="term" value="P:methylglyoxal catabolic process"/>
    <property type="evidence" value="ECO:0007669"/>
    <property type="project" value="TreeGrafter"/>
</dbReference>
<dbReference type="PIRSF" id="PIRSF000097">
    <property type="entry name" value="AKR"/>
    <property type="match status" value="1"/>
</dbReference>
<organism evidence="6 7">
    <name type="scientific">Pseudomonas fluorescens</name>
    <dbReference type="NCBI Taxonomy" id="294"/>
    <lineage>
        <taxon>Bacteria</taxon>
        <taxon>Pseudomonadati</taxon>
        <taxon>Pseudomonadota</taxon>
        <taxon>Gammaproteobacteria</taxon>
        <taxon>Pseudomonadales</taxon>
        <taxon>Pseudomonadaceae</taxon>
        <taxon>Pseudomonas</taxon>
    </lineage>
</organism>
<evidence type="ECO:0000256" key="2">
    <source>
        <dbReference type="ARBA" id="ARBA00022857"/>
    </source>
</evidence>
<dbReference type="GeneID" id="61638242"/>
<dbReference type="Proteomes" id="UP000248640">
    <property type="component" value="Chromosome 1"/>
</dbReference>
<evidence type="ECO:0000313" key="7">
    <source>
        <dbReference type="Proteomes" id="UP000248640"/>
    </source>
</evidence>
<evidence type="ECO:0000256" key="3">
    <source>
        <dbReference type="ARBA" id="ARBA00023002"/>
    </source>
</evidence>
<evidence type="ECO:0000256" key="1">
    <source>
        <dbReference type="ARBA" id="ARBA00007905"/>
    </source>
</evidence>
<evidence type="ECO:0000256" key="4">
    <source>
        <dbReference type="ARBA" id="ARBA00049445"/>
    </source>
</evidence>
<keyword evidence="2" id="KW-0521">NADP</keyword>
<evidence type="ECO:0000259" key="5">
    <source>
        <dbReference type="Pfam" id="PF00248"/>
    </source>
</evidence>
<dbReference type="Pfam" id="PF00248">
    <property type="entry name" value="Aldo_ket_red"/>
    <property type="match status" value="1"/>
</dbReference>